<evidence type="ECO:0000256" key="3">
    <source>
        <dbReference type="PROSITE-ProRule" id="PRU00332"/>
    </source>
</evidence>
<dbReference type="Pfam" id="PF21071">
    <property type="entry name" value="LARP1_HEAT"/>
    <property type="match status" value="1"/>
</dbReference>
<dbReference type="GO" id="GO:0008187">
    <property type="term" value="F:poly-pyrimidine tract binding"/>
    <property type="evidence" value="ECO:0007669"/>
    <property type="project" value="UniProtKB-ARBA"/>
</dbReference>
<dbReference type="SUPFAM" id="SSF46785">
    <property type="entry name" value="Winged helix' DNA-binding domain"/>
    <property type="match status" value="1"/>
</dbReference>
<dbReference type="PROSITE" id="PS50961">
    <property type="entry name" value="HTH_LA"/>
    <property type="match status" value="1"/>
</dbReference>
<reference evidence="7" key="1">
    <citation type="submission" date="2022-11" db="UniProtKB">
        <authorList>
            <consortium name="WormBaseParasite"/>
        </authorList>
    </citation>
    <scope>IDENTIFICATION</scope>
</reference>
<feature type="region of interest" description="Disordered" evidence="4">
    <location>
        <begin position="245"/>
        <end position="504"/>
    </location>
</feature>
<feature type="region of interest" description="Disordered" evidence="4">
    <location>
        <begin position="1060"/>
        <end position="1087"/>
    </location>
</feature>
<dbReference type="Pfam" id="PF05383">
    <property type="entry name" value="La"/>
    <property type="match status" value="1"/>
</dbReference>
<feature type="compositionally biased region" description="Gly residues" evidence="4">
    <location>
        <begin position="210"/>
        <end position="227"/>
    </location>
</feature>
<feature type="compositionally biased region" description="Low complexity" evidence="4">
    <location>
        <begin position="660"/>
        <end position="669"/>
    </location>
</feature>
<evidence type="ECO:0000256" key="1">
    <source>
        <dbReference type="ARBA" id="ARBA00022884"/>
    </source>
</evidence>
<feature type="compositionally biased region" description="Basic and acidic residues" evidence="4">
    <location>
        <begin position="311"/>
        <end position="321"/>
    </location>
</feature>
<feature type="compositionally biased region" description="Polar residues" evidence="4">
    <location>
        <begin position="847"/>
        <end position="859"/>
    </location>
</feature>
<dbReference type="GO" id="GO:0010494">
    <property type="term" value="C:cytoplasmic stress granule"/>
    <property type="evidence" value="ECO:0007669"/>
    <property type="project" value="TreeGrafter"/>
</dbReference>
<feature type="compositionally biased region" description="Low complexity" evidence="4">
    <location>
        <begin position="949"/>
        <end position="960"/>
    </location>
</feature>
<feature type="compositionally biased region" description="Polar residues" evidence="4">
    <location>
        <begin position="432"/>
        <end position="442"/>
    </location>
</feature>
<feature type="compositionally biased region" description="Polar residues" evidence="4">
    <location>
        <begin position="322"/>
        <end position="346"/>
    </location>
</feature>
<name>A0A914VW65_9BILA</name>
<feature type="region of interest" description="Disordered" evidence="4">
    <location>
        <begin position="1009"/>
        <end position="1043"/>
    </location>
</feature>
<feature type="compositionally biased region" description="Basic and acidic residues" evidence="4">
    <location>
        <begin position="443"/>
        <end position="459"/>
    </location>
</feature>
<dbReference type="GO" id="GO:0048255">
    <property type="term" value="P:mRNA stabilization"/>
    <property type="evidence" value="ECO:0007669"/>
    <property type="project" value="InterPro"/>
</dbReference>
<dbReference type="InterPro" id="IPR036388">
    <property type="entry name" value="WH-like_DNA-bd_sf"/>
</dbReference>
<feature type="region of interest" description="Disordered" evidence="4">
    <location>
        <begin position="67"/>
        <end position="228"/>
    </location>
</feature>
<protein>
    <recommendedName>
        <fullName evidence="2">La-related protein 1</fullName>
    </recommendedName>
</protein>
<feature type="compositionally biased region" description="Low complexity" evidence="4">
    <location>
        <begin position="884"/>
        <end position="903"/>
    </location>
</feature>
<evidence type="ECO:0000256" key="4">
    <source>
        <dbReference type="SAM" id="MobiDB-lite"/>
    </source>
</evidence>
<feature type="domain" description="HTH La-type RNA-binding" evidence="5">
    <location>
        <begin position="763"/>
        <end position="855"/>
    </location>
</feature>
<dbReference type="GO" id="GO:0005829">
    <property type="term" value="C:cytosol"/>
    <property type="evidence" value="ECO:0007669"/>
    <property type="project" value="TreeGrafter"/>
</dbReference>
<dbReference type="InterPro" id="IPR006630">
    <property type="entry name" value="La_HTH"/>
</dbReference>
<dbReference type="SMART" id="SM00715">
    <property type="entry name" value="LA"/>
    <property type="match status" value="1"/>
</dbReference>
<dbReference type="PANTHER" id="PTHR22792:SF132">
    <property type="entry name" value="LA-RELATED PROTEIN 1"/>
    <property type="match status" value="1"/>
</dbReference>
<dbReference type="Proteomes" id="UP000887566">
    <property type="component" value="Unplaced"/>
</dbReference>
<dbReference type="PANTHER" id="PTHR22792">
    <property type="entry name" value="LUPUS LA PROTEIN-RELATED"/>
    <property type="match status" value="1"/>
</dbReference>
<feature type="compositionally biased region" description="Gly residues" evidence="4">
    <location>
        <begin position="165"/>
        <end position="188"/>
    </location>
</feature>
<evidence type="ECO:0000259" key="5">
    <source>
        <dbReference type="PROSITE" id="PS50961"/>
    </source>
</evidence>
<feature type="compositionally biased region" description="Basic and acidic residues" evidence="4">
    <location>
        <begin position="149"/>
        <end position="164"/>
    </location>
</feature>
<feature type="region of interest" description="Disordered" evidence="4">
    <location>
        <begin position="640"/>
        <end position="684"/>
    </location>
</feature>
<feature type="compositionally biased region" description="Polar residues" evidence="4">
    <location>
        <begin position="295"/>
        <end position="304"/>
    </location>
</feature>
<dbReference type="InterPro" id="IPR006607">
    <property type="entry name" value="DM15"/>
</dbReference>
<dbReference type="WBParaSite" id="PSAMB.scaffold25size111298.g864.t1">
    <property type="protein sequence ID" value="PSAMB.scaffold25size111298.g864.t1"/>
    <property type="gene ID" value="PSAMB.scaffold25size111298.g864"/>
</dbReference>
<proteinExistence type="predicted"/>
<dbReference type="SMART" id="SM00684">
    <property type="entry name" value="DM15"/>
    <property type="match status" value="3"/>
</dbReference>
<sequence length="1282" mass="136771">MERVSSSYRPVDKAPLRRMDEALLHAELRGGVALVRRARSLTRSLSLVLCRLIPTASVGCDYLSHTESGESSPMVNGVGHTPSPASSVVADQPKDSGKQPSSKAQSSGKASRTAEPKSAKDDEQADKENQESRSGTAKVQGRVARKNWKNVDIEVDYSARDGGRRGGGSGGGGGGGGGRSRRAAGGGSSSSASGRGGEAAPSHRAHAASTGGGGGGGGSSSGGGGGYYDEYDEYEGDYWYYDQDSNGYYYQQGGSQGWKKVTGADAKPTGAQRSSHRPPFAAGDRRHQRDGPSSAHGSQSGGNASSKSQQHSRDSSKRDDPQQSTSTASHGASQQTSTAQQNGVPPSSQSNSSRHNASSHQSSSSSSSRPFYPPQQTPVSGGSRGGSGNGSHHGGNGGANSTSYPRGNRPSGVDYWHKNGSSAADAVKRQQSHQPNENGQTEPRTDVENALDKGKEPHPHHQRGFYQRNDRFHQRHSNNSGHQSTQQQQHQTNHQAPPVPNGAHLQQPFAHAALRNHNSVQPAAHRGRGPLPGWDDEGEGDDDFDYMDLMETQYSQYYAMSAVPPFDPSAAAMDPAIAAAIPSLMAQAQAQQVQLAAALAFAQSSAGLGRPPMQPLPLSIGQHGPPPHSMAVLPPMMSHPPPMAIHSAMSTSAEPSRPESVASSMTSTVPPTPTALLSPNAPPPSVFQSVPSPVIAAAPPPLASNGAGSVPPSPAAPTKVLASPAATGGAKGRSPTTPNADSAAAAPAIPFAPIYTPTAPFLPVNEDTLKDYVRKQIEYYFSADNLQKDFFLRRKMDKEGYLPLALIASFPRVRSLTQDLGLICEGLRDSDKVEISRDGVKVRPRHQPQSWPLSSTVHPSESQQTSRRESSASQHYASAAVARGSSSDSQLPSPLPSSDSGSQRKAMDEHRSSGKGNAAGAPPELPGLSTSLPHAAGPFDQAKRREEPAGAPATTAAAAAEVEEQWHEVKTRKNKKGGKQPTKDSNAKATDEATQDLDFQFDEELSGEMLLKGGTPVKTKEHRSGKPARTGGGDIGSSDNPPLELPVGWVMGVHEARSRTASFNGGTSGTPPQQVQPHPHQHSESSAASLLGTSPLCALNPLSHPSSSLLQENGFAQQVYTKWRTTCLKQRTHLGFGTTEMNTLFRFWSFFLRDNFNRKMYDEFRQLAVEDAIAGFRYGIECLFRFYSYGLERKFRPEVYIDFQVETVADVKRGELYGLEKFWAFLKYYKHSRRLEVEDFLKKELAKYKKLDDFAVDPATAAKNELAADELQQPAATAETAK</sequence>
<dbReference type="Gene3D" id="1.10.10.10">
    <property type="entry name" value="Winged helix-like DNA-binding domain superfamily/Winged helix DNA-binding domain"/>
    <property type="match status" value="1"/>
</dbReference>
<feature type="compositionally biased region" description="Basic and acidic residues" evidence="4">
    <location>
        <begin position="981"/>
        <end position="991"/>
    </location>
</feature>
<feature type="compositionally biased region" description="Gly residues" evidence="4">
    <location>
        <begin position="382"/>
        <end position="398"/>
    </location>
</feature>
<dbReference type="InterPro" id="IPR036390">
    <property type="entry name" value="WH_DNA-bd_sf"/>
</dbReference>
<evidence type="ECO:0000256" key="2">
    <source>
        <dbReference type="ARBA" id="ARBA00072183"/>
    </source>
</evidence>
<dbReference type="InterPro" id="IPR045180">
    <property type="entry name" value="La_dom_prot"/>
</dbReference>
<evidence type="ECO:0000313" key="7">
    <source>
        <dbReference type="WBParaSite" id="PSAMB.scaffold25size111298.g864.t1"/>
    </source>
</evidence>
<dbReference type="GO" id="GO:0045727">
    <property type="term" value="P:positive regulation of translation"/>
    <property type="evidence" value="ECO:0007669"/>
    <property type="project" value="TreeGrafter"/>
</dbReference>
<organism evidence="6 7">
    <name type="scientific">Plectus sambesii</name>
    <dbReference type="NCBI Taxonomy" id="2011161"/>
    <lineage>
        <taxon>Eukaryota</taxon>
        <taxon>Metazoa</taxon>
        <taxon>Ecdysozoa</taxon>
        <taxon>Nematoda</taxon>
        <taxon>Chromadorea</taxon>
        <taxon>Plectida</taxon>
        <taxon>Plectina</taxon>
        <taxon>Plectoidea</taxon>
        <taxon>Plectidae</taxon>
        <taxon>Plectus</taxon>
    </lineage>
</organism>
<feature type="compositionally biased region" description="Basic and acidic residues" evidence="4">
    <location>
        <begin position="112"/>
        <end position="131"/>
    </location>
</feature>
<feature type="compositionally biased region" description="Low complexity" evidence="4">
    <location>
        <begin position="477"/>
        <end position="495"/>
    </location>
</feature>
<evidence type="ECO:0000313" key="6">
    <source>
        <dbReference type="Proteomes" id="UP000887566"/>
    </source>
</evidence>
<feature type="region of interest" description="Disordered" evidence="4">
    <location>
        <begin position="520"/>
        <end position="542"/>
    </location>
</feature>
<dbReference type="FunFam" id="1.10.10.10:FF:000131">
    <property type="entry name" value="la-related protein 1B isoform X2"/>
    <property type="match status" value="1"/>
</dbReference>
<accession>A0A914VW65</accession>
<keyword evidence="1 3" id="KW-0694">RNA-binding</keyword>
<feature type="region of interest" description="Disordered" evidence="4">
    <location>
        <begin position="704"/>
        <end position="743"/>
    </location>
</feature>
<feature type="compositionally biased region" description="Low complexity" evidence="4">
    <location>
        <begin position="347"/>
        <end position="369"/>
    </location>
</feature>
<dbReference type="GO" id="GO:0000339">
    <property type="term" value="F:RNA cap binding"/>
    <property type="evidence" value="ECO:0007669"/>
    <property type="project" value="InterPro"/>
</dbReference>
<feature type="compositionally biased region" description="Polar residues" evidence="4">
    <location>
        <begin position="98"/>
        <end position="110"/>
    </location>
</feature>
<keyword evidence="6" id="KW-1185">Reference proteome</keyword>
<feature type="region of interest" description="Disordered" evidence="4">
    <location>
        <begin position="837"/>
        <end position="995"/>
    </location>
</feature>